<dbReference type="InterPro" id="IPR042214">
    <property type="entry name" value="TruD_catalytic"/>
</dbReference>
<dbReference type="PIRSF" id="PIRSF037016">
    <property type="entry name" value="Pseudouridin_synth_euk_prd"/>
    <property type="match status" value="1"/>
</dbReference>
<feature type="region of interest" description="Disordered" evidence="1">
    <location>
        <begin position="532"/>
        <end position="554"/>
    </location>
</feature>
<accession>A0A812UJQ5</accession>
<dbReference type="GO" id="GO:0005634">
    <property type="term" value="C:nucleus"/>
    <property type="evidence" value="ECO:0007669"/>
    <property type="project" value="TreeGrafter"/>
</dbReference>
<comment type="caution">
    <text evidence="2">The sequence shown here is derived from an EMBL/GenBank/DDBJ whole genome shotgun (WGS) entry which is preliminary data.</text>
</comment>
<feature type="compositionally biased region" description="Low complexity" evidence="1">
    <location>
        <begin position="534"/>
        <end position="547"/>
    </location>
</feature>
<name>A0A812UJQ5_9DINO</name>
<dbReference type="Pfam" id="PF01142">
    <property type="entry name" value="TruD"/>
    <property type="match status" value="1"/>
</dbReference>
<protein>
    <submittedName>
        <fullName evidence="2">PUS7 protein</fullName>
    </submittedName>
</protein>
<dbReference type="GO" id="GO:0009982">
    <property type="term" value="F:pseudouridine synthase activity"/>
    <property type="evidence" value="ECO:0007669"/>
    <property type="project" value="InterPro"/>
</dbReference>
<dbReference type="EMBL" id="CAJNDS010002706">
    <property type="protein sequence ID" value="CAE7568994.1"/>
    <property type="molecule type" value="Genomic_DNA"/>
</dbReference>
<dbReference type="PANTHER" id="PTHR13326">
    <property type="entry name" value="TRNA PSEUDOURIDINE SYNTHASE D"/>
    <property type="match status" value="1"/>
</dbReference>
<sequence length="596" mass="65026">MRREGWPKDRPDYLYFRLYKENCDTGEAVSSIARCVGRSAKQFSFAGTKDRRAVTVQQVCAHRLPIDQLRRSVLHRLWDKRVRISNLEYRRERLRLGQLRFRPTDAELRVAASASSNCARGGNRFKVVLRKVPLHNLEAFNPASRLHCGELFQMLRCGRREDVSHDSSTGGSARAAQATSGIGEDKSKSIVSWKPMILDPGHVGAAIIAGEWQKARLMKLHEAVLHVAERAPYLIAVRLILGADECCSAEASTAQKRPSEEQETKELATQGQQCEVLEAQRLFLVSGLARLTLRAGAALLSPSQNHTGQHLERCLLGALARDLSYAIATAAADTLDSLVVFSGVSRFANSDDNLVLVDLPKFGKVLHLVETAAISFRDLVMADHSGKALHDLPGTVDANEEHLFDEAGEQDDLSEDDHETQSLPSVRALSGEDVSSAKLTDIMLPLPGSDVVYPEYLQQVYEEMSVSLLGLPLADFASCKLVPLKGSYRNAVVCPESLEWHSIAPELLSTSALVDSDVAQLLRDRPLNAELKEGGSAASASNSGSGAPTDPELSKCKDLQEAGTGAVMFSCVLPPSSYLTMLLREVMKQITPPPGG</sequence>
<dbReference type="InterPro" id="IPR001656">
    <property type="entry name" value="PsdUridine_synth_TruD"/>
</dbReference>
<organism evidence="2 3">
    <name type="scientific">Symbiodinium natans</name>
    <dbReference type="NCBI Taxonomy" id="878477"/>
    <lineage>
        <taxon>Eukaryota</taxon>
        <taxon>Sar</taxon>
        <taxon>Alveolata</taxon>
        <taxon>Dinophyceae</taxon>
        <taxon>Suessiales</taxon>
        <taxon>Symbiodiniaceae</taxon>
        <taxon>Symbiodinium</taxon>
    </lineage>
</organism>
<dbReference type="PANTHER" id="PTHR13326:SF21">
    <property type="entry name" value="PSEUDOURIDYLATE SYNTHASE PUS7L"/>
    <property type="match status" value="1"/>
</dbReference>
<gene>
    <name evidence="2" type="primary">PUS7</name>
    <name evidence="2" type="ORF">SNAT2548_LOCUS32338</name>
</gene>
<evidence type="ECO:0000313" key="2">
    <source>
        <dbReference type="EMBL" id="CAE7568994.1"/>
    </source>
</evidence>
<evidence type="ECO:0000313" key="3">
    <source>
        <dbReference type="Proteomes" id="UP000604046"/>
    </source>
</evidence>
<dbReference type="PROSITE" id="PS01268">
    <property type="entry name" value="UPF0024"/>
    <property type="match status" value="1"/>
</dbReference>
<dbReference type="GO" id="GO:0003723">
    <property type="term" value="F:RNA binding"/>
    <property type="evidence" value="ECO:0007669"/>
    <property type="project" value="InterPro"/>
</dbReference>
<dbReference type="Gene3D" id="3.30.2350.20">
    <property type="entry name" value="TruD, catalytic domain"/>
    <property type="match status" value="2"/>
</dbReference>
<dbReference type="Proteomes" id="UP000604046">
    <property type="component" value="Unassembled WGS sequence"/>
</dbReference>
<evidence type="ECO:0000256" key="1">
    <source>
        <dbReference type="SAM" id="MobiDB-lite"/>
    </source>
</evidence>
<proteinExistence type="predicted"/>
<dbReference type="InterPro" id="IPR020103">
    <property type="entry name" value="PsdUridine_synth_cat_dom_sf"/>
</dbReference>
<keyword evidence="3" id="KW-1185">Reference proteome</keyword>
<dbReference type="SUPFAM" id="SSF55120">
    <property type="entry name" value="Pseudouridine synthase"/>
    <property type="match status" value="2"/>
</dbReference>
<dbReference type="AlphaFoldDB" id="A0A812UJQ5"/>
<dbReference type="InterPro" id="IPR020119">
    <property type="entry name" value="PsdUridine_synth_TruD_CS"/>
</dbReference>
<dbReference type="GO" id="GO:0001522">
    <property type="term" value="P:pseudouridine synthesis"/>
    <property type="evidence" value="ECO:0007669"/>
    <property type="project" value="InterPro"/>
</dbReference>
<reference evidence="2" key="1">
    <citation type="submission" date="2021-02" db="EMBL/GenBank/DDBJ databases">
        <authorList>
            <person name="Dougan E. K."/>
            <person name="Rhodes N."/>
            <person name="Thang M."/>
            <person name="Chan C."/>
        </authorList>
    </citation>
    <scope>NUCLEOTIDE SEQUENCE</scope>
</reference>
<dbReference type="OrthoDB" id="447290at2759"/>